<dbReference type="AlphaFoldDB" id="A0A2G1VQV3"/>
<proteinExistence type="predicted"/>
<dbReference type="SUPFAM" id="SSF75169">
    <property type="entry name" value="DsrEFH-like"/>
    <property type="match status" value="1"/>
</dbReference>
<dbReference type="EMBL" id="NQXA01000008">
    <property type="protein sequence ID" value="PHQ29156.1"/>
    <property type="molecule type" value="Genomic_DNA"/>
</dbReference>
<keyword evidence="3" id="KW-1185">Reference proteome</keyword>
<feature type="signal peptide" evidence="1">
    <location>
        <begin position="1"/>
        <end position="17"/>
    </location>
</feature>
<reference evidence="2 3" key="1">
    <citation type="submission" date="2017-08" db="EMBL/GenBank/DDBJ databases">
        <title>The whole genome shortgun sequences of strain Leeuwenhoekiella nanhaiensis G18 from the South China Sea.</title>
        <authorList>
            <person name="Liu Q."/>
        </authorList>
    </citation>
    <scope>NUCLEOTIDE SEQUENCE [LARGE SCALE GENOMIC DNA]</scope>
    <source>
        <strain evidence="2 3">G18</strain>
    </source>
</reference>
<accession>A0A2G1VQV3</accession>
<dbReference type="Proteomes" id="UP000229433">
    <property type="component" value="Unassembled WGS sequence"/>
</dbReference>
<dbReference type="PANTHER" id="PTHR37691">
    <property type="entry name" value="BLR3518 PROTEIN"/>
    <property type="match status" value="1"/>
</dbReference>
<dbReference type="Gene3D" id="3.40.1260.10">
    <property type="entry name" value="DsrEFH-like"/>
    <property type="match status" value="1"/>
</dbReference>
<name>A0A2G1VQV3_9FLAO</name>
<dbReference type="PANTHER" id="PTHR37691:SF1">
    <property type="entry name" value="BLR3518 PROTEIN"/>
    <property type="match status" value="1"/>
</dbReference>
<dbReference type="InterPro" id="IPR003787">
    <property type="entry name" value="Sulphur_relay_DsrE/F-like"/>
</dbReference>
<feature type="chain" id="PRO_5013968488" evidence="1">
    <location>
        <begin position="18"/>
        <end position="181"/>
    </location>
</feature>
<sequence length="181" mass="20172">MSFYKSTLLLFFSIAFAKTTQAQELISGPLIEGFGDTFTVSEADLPADTKKIYKVVFDIAQAPEDPAELNLYFNTVARFLNMHAAAGVPQQNLKPVLVVHGSAAFNLLRNEFYKEKFGVDNPNLSLLEQFHKLGVPVILCGQTAAKREISKDKRWEHTQLALSAMTALIHYQDLGYALISF</sequence>
<evidence type="ECO:0000313" key="3">
    <source>
        <dbReference type="Proteomes" id="UP000229433"/>
    </source>
</evidence>
<dbReference type="InterPro" id="IPR027396">
    <property type="entry name" value="DsrEFH-like"/>
</dbReference>
<dbReference type="Pfam" id="PF02635">
    <property type="entry name" value="DsrE"/>
    <property type="match status" value="1"/>
</dbReference>
<dbReference type="RefSeq" id="WP_099646358.1">
    <property type="nucleotide sequence ID" value="NZ_KZ319291.1"/>
</dbReference>
<keyword evidence="1" id="KW-0732">Signal</keyword>
<evidence type="ECO:0000313" key="2">
    <source>
        <dbReference type="EMBL" id="PHQ29156.1"/>
    </source>
</evidence>
<evidence type="ECO:0000256" key="1">
    <source>
        <dbReference type="SAM" id="SignalP"/>
    </source>
</evidence>
<comment type="caution">
    <text evidence="2">The sequence shown here is derived from an EMBL/GenBank/DDBJ whole genome shotgun (WGS) entry which is preliminary data.</text>
</comment>
<dbReference type="OrthoDB" id="7206705at2"/>
<gene>
    <name evidence="2" type="ORF">CJ305_11140</name>
</gene>
<organism evidence="2 3">
    <name type="scientific">Leeuwenhoekiella nanhaiensis</name>
    <dbReference type="NCBI Taxonomy" id="1655491"/>
    <lineage>
        <taxon>Bacteria</taxon>
        <taxon>Pseudomonadati</taxon>
        <taxon>Bacteroidota</taxon>
        <taxon>Flavobacteriia</taxon>
        <taxon>Flavobacteriales</taxon>
        <taxon>Flavobacteriaceae</taxon>
        <taxon>Leeuwenhoekiella</taxon>
    </lineage>
</organism>
<protein>
    <submittedName>
        <fullName evidence="2">Uncharacterized protein</fullName>
    </submittedName>
</protein>